<proteinExistence type="predicted"/>
<dbReference type="OrthoDB" id="1491853at2"/>
<dbReference type="AlphaFoldDB" id="A0A2S1QWW5"/>
<name>A0A2S1QWW5_9FLAO</name>
<reference evidence="1 2" key="1">
    <citation type="submission" date="2018-04" db="EMBL/GenBank/DDBJ databases">
        <title>Genome sequencing of Flavobacterium sp. HYN0059.</title>
        <authorList>
            <person name="Yi H."/>
            <person name="Baek C."/>
        </authorList>
    </citation>
    <scope>NUCLEOTIDE SEQUENCE [LARGE SCALE GENOMIC DNA]</scope>
    <source>
        <strain evidence="1 2">HYN0059</strain>
    </source>
</reference>
<dbReference type="EMBL" id="CP029186">
    <property type="protein sequence ID" value="AWH84721.1"/>
    <property type="molecule type" value="Genomic_DNA"/>
</dbReference>
<dbReference type="RefSeq" id="WP_108777427.1">
    <property type="nucleotide sequence ID" value="NZ_CP029186.1"/>
</dbReference>
<protein>
    <submittedName>
        <fullName evidence="1">Uncharacterized protein</fullName>
    </submittedName>
</protein>
<organism evidence="1 2">
    <name type="scientific">Flavobacterium album</name>
    <dbReference type="NCBI Taxonomy" id="2175091"/>
    <lineage>
        <taxon>Bacteria</taxon>
        <taxon>Pseudomonadati</taxon>
        <taxon>Bacteroidota</taxon>
        <taxon>Flavobacteriia</taxon>
        <taxon>Flavobacteriales</taxon>
        <taxon>Flavobacteriaceae</taxon>
        <taxon>Flavobacterium</taxon>
    </lineage>
</organism>
<accession>A0A2S1QWW5</accession>
<evidence type="ECO:0000313" key="1">
    <source>
        <dbReference type="EMBL" id="AWH84721.1"/>
    </source>
</evidence>
<evidence type="ECO:0000313" key="2">
    <source>
        <dbReference type="Proteomes" id="UP000244929"/>
    </source>
</evidence>
<gene>
    <name evidence="1" type="ORF">HYN59_06115</name>
</gene>
<dbReference type="KEGG" id="falb:HYN59_06115"/>
<dbReference type="Proteomes" id="UP000244929">
    <property type="component" value="Chromosome"/>
</dbReference>
<keyword evidence="2" id="KW-1185">Reference proteome</keyword>
<sequence length="316" mass="35919">MGFFDKIKGMVGVTGVKLEFLYVENPWPYFDPMIKATVNVKSGKDPVTVIGVKGTFYAKRTVNNVEEKIELGTETRTAERCATTERNGEWVKEFPCTVEGGGEVSYGYWVKDMDVPAALANWGGDTPENAQRNGITFFLECEVDIKETLDLFDPSITQEITVYDNGRRQEPEYEEEEDVEEEANASIYNSVIELEGEDEPIDFTPEQRELILSGNHDDIEFELEGMEVYAIYSLGQMHNKVVRMTDDFFGDTKVGLFRINHINGHRDLDFSNPDNWRSIHIDSLSFTFSSPNEWGSQASRFESLSHIKKIALLSNN</sequence>